<keyword evidence="2" id="KW-1185">Reference proteome</keyword>
<protein>
    <submittedName>
        <fullName evidence="1">Uncharacterized protein</fullName>
    </submittedName>
</protein>
<dbReference type="EMBL" id="CM043801">
    <property type="protein sequence ID" value="KAI4809395.1"/>
    <property type="molecule type" value="Genomic_DNA"/>
</dbReference>
<proteinExistence type="predicted"/>
<evidence type="ECO:0000313" key="2">
    <source>
        <dbReference type="Proteomes" id="UP001057452"/>
    </source>
</evidence>
<dbReference type="Proteomes" id="UP001057452">
    <property type="component" value="Chromosome 17"/>
</dbReference>
<comment type="caution">
    <text evidence="1">The sequence shown here is derived from an EMBL/GenBank/DDBJ whole genome shotgun (WGS) entry which is preliminary data.</text>
</comment>
<accession>A0ACB9W8Q9</accession>
<reference evidence="1" key="1">
    <citation type="submission" date="2022-05" db="EMBL/GenBank/DDBJ databases">
        <title>Chromosome-level genome of Chaenocephalus aceratus.</title>
        <authorList>
            <person name="Park H."/>
        </authorList>
    </citation>
    <scope>NUCLEOTIDE SEQUENCE</scope>
    <source>
        <strain evidence="1">KU_202001</strain>
    </source>
</reference>
<sequence length="355" mass="40565">MFLVSKQKLYLFGCGCPGLVSLTAVKLTHDRTGAQYLHAARDDANNPLQMMELRTKTRRNWLKIMRPSETVIPMRNTIMTHRQNYDSEVREDEQHTSVQLRTTPMDSTGVPSHPGAHGAVWGLRSIRARDPFFKMLTRSLSTFMNALHSDYTMYPFSTQNGKDFQNLLSVYLDAVFFPLFTRAGFLAGGLEAGARRPQRPQHPSGVFKGVVFNEMKGAFSENERVYAQHLQNKLFPDHTFFSYGDLPLEQHLKQIEEEALSRFERINPNTEVPSQPHWSSPREDHVTCGPDAMAPDPKRQDTLCVSFLLGDITDTFEGFTLSLLSSLMMSGPNSPFYKSSHRTQHRDRLLLRRRI</sequence>
<name>A0ACB9W8Q9_CHAAC</name>
<organism evidence="1 2">
    <name type="scientific">Chaenocephalus aceratus</name>
    <name type="common">Blackfin icefish</name>
    <name type="synonym">Chaenichthys aceratus</name>
    <dbReference type="NCBI Taxonomy" id="36190"/>
    <lineage>
        <taxon>Eukaryota</taxon>
        <taxon>Metazoa</taxon>
        <taxon>Chordata</taxon>
        <taxon>Craniata</taxon>
        <taxon>Vertebrata</taxon>
        <taxon>Euteleostomi</taxon>
        <taxon>Actinopterygii</taxon>
        <taxon>Neopterygii</taxon>
        <taxon>Teleostei</taxon>
        <taxon>Neoteleostei</taxon>
        <taxon>Acanthomorphata</taxon>
        <taxon>Eupercaria</taxon>
        <taxon>Perciformes</taxon>
        <taxon>Notothenioidei</taxon>
        <taxon>Channichthyidae</taxon>
        <taxon>Chaenocephalus</taxon>
    </lineage>
</organism>
<evidence type="ECO:0000313" key="1">
    <source>
        <dbReference type="EMBL" id="KAI4809395.1"/>
    </source>
</evidence>
<gene>
    <name evidence="1" type="ORF">KUCAC02_018279</name>
</gene>